<comment type="caution">
    <text evidence="7">The sequence shown here is derived from an EMBL/GenBank/DDBJ whole genome shotgun (WGS) entry which is preliminary data.</text>
</comment>
<evidence type="ECO:0000256" key="2">
    <source>
        <dbReference type="ARBA" id="ARBA00023015"/>
    </source>
</evidence>
<evidence type="ECO:0000313" key="8">
    <source>
        <dbReference type="Proteomes" id="UP001216674"/>
    </source>
</evidence>
<dbReference type="SUPFAM" id="SSF88946">
    <property type="entry name" value="Sigma2 domain of RNA polymerase sigma factors"/>
    <property type="match status" value="1"/>
</dbReference>
<dbReference type="Gene3D" id="1.10.10.10">
    <property type="entry name" value="Winged helix-like DNA-binding domain superfamily/Winged helix DNA-binding domain"/>
    <property type="match status" value="1"/>
</dbReference>
<dbReference type="PANTHER" id="PTHR43133:SF63">
    <property type="entry name" value="RNA POLYMERASE SIGMA FACTOR FECI-RELATED"/>
    <property type="match status" value="1"/>
</dbReference>
<keyword evidence="4" id="KW-0804">Transcription</keyword>
<gene>
    <name evidence="7" type="ORF">P3W85_40480</name>
</gene>
<feature type="domain" description="RNA polymerase sigma factor 70 region 4 type 2" evidence="6">
    <location>
        <begin position="119"/>
        <end position="170"/>
    </location>
</feature>
<dbReference type="InterPro" id="IPR013249">
    <property type="entry name" value="RNA_pol_sigma70_r4_t2"/>
</dbReference>
<dbReference type="InterPro" id="IPR036388">
    <property type="entry name" value="WH-like_DNA-bd_sf"/>
</dbReference>
<name>A0ABT6B5E9_9BURK</name>
<dbReference type="PANTHER" id="PTHR43133">
    <property type="entry name" value="RNA POLYMERASE ECF-TYPE SIGMA FACTO"/>
    <property type="match status" value="1"/>
</dbReference>
<protein>
    <submittedName>
        <fullName evidence="7">RNA polymerase sigma factor</fullName>
    </submittedName>
</protein>
<dbReference type="InterPro" id="IPR013324">
    <property type="entry name" value="RNA_pol_sigma_r3/r4-like"/>
</dbReference>
<dbReference type="Proteomes" id="UP001216674">
    <property type="component" value="Unassembled WGS sequence"/>
</dbReference>
<feature type="domain" description="RNA polymerase sigma-70 region 2" evidence="5">
    <location>
        <begin position="24"/>
        <end position="87"/>
    </location>
</feature>
<dbReference type="SUPFAM" id="SSF88659">
    <property type="entry name" value="Sigma3 and sigma4 domains of RNA polymerase sigma factors"/>
    <property type="match status" value="1"/>
</dbReference>
<dbReference type="RefSeq" id="WP_276268940.1">
    <property type="nucleotide sequence ID" value="NZ_JARJLM010000657.1"/>
</dbReference>
<evidence type="ECO:0000256" key="3">
    <source>
        <dbReference type="ARBA" id="ARBA00023082"/>
    </source>
</evidence>
<keyword evidence="8" id="KW-1185">Reference proteome</keyword>
<dbReference type="Gene3D" id="1.10.1740.10">
    <property type="match status" value="1"/>
</dbReference>
<dbReference type="InterPro" id="IPR007627">
    <property type="entry name" value="RNA_pol_sigma70_r2"/>
</dbReference>
<keyword evidence="2" id="KW-0805">Transcription regulation</keyword>
<dbReference type="InterPro" id="IPR014284">
    <property type="entry name" value="RNA_pol_sigma-70_dom"/>
</dbReference>
<dbReference type="NCBIfam" id="TIGR02937">
    <property type="entry name" value="sigma70-ECF"/>
    <property type="match status" value="1"/>
</dbReference>
<organism evidence="7 8">
    <name type="scientific">Cupriavidus basilensis</name>
    <dbReference type="NCBI Taxonomy" id="68895"/>
    <lineage>
        <taxon>Bacteria</taxon>
        <taxon>Pseudomonadati</taxon>
        <taxon>Pseudomonadota</taxon>
        <taxon>Betaproteobacteria</taxon>
        <taxon>Burkholderiales</taxon>
        <taxon>Burkholderiaceae</taxon>
        <taxon>Cupriavidus</taxon>
    </lineage>
</organism>
<evidence type="ECO:0000256" key="1">
    <source>
        <dbReference type="ARBA" id="ARBA00010641"/>
    </source>
</evidence>
<sequence>MWPQDIEPMTEDVRPVLLDFLSRRYEDLKRRLTRALGNDELAGDALHDTWLQLRRMDDPKAEILNPRAFLLRMAVNTAISSLRSQHRAVPQSEIEALLEVADPAPGPEQTTAGRAELHDLMAIIERMPQRRQDILLLVRVDGMAQKDVAKRLGVSLSTVEQELKRAHLHCAARMAGRK</sequence>
<keyword evidence="3" id="KW-0731">Sigma factor</keyword>
<comment type="similarity">
    <text evidence="1">Belongs to the sigma-70 factor family. ECF subfamily.</text>
</comment>
<accession>A0ABT6B5E9</accession>
<evidence type="ECO:0000259" key="5">
    <source>
        <dbReference type="Pfam" id="PF04542"/>
    </source>
</evidence>
<evidence type="ECO:0000259" key="6">
    <source>
        <dbReference type="Pfam" id="PF08281"/>
    </source>
</evidence>
<dbReference type="Pfam" id="PF04542">
    <property type="entry name" value="Sigma70_r2"/>
    <property type="match status" value="1"/>
</dbReference>
<dbReference type="EMBL" id="JARJLM010000657">
    <property type="protein sequence ID" value="MDF3839171.1"/>
    <property type="molecule type" value="Genomic_DNA"/>
</dbReference>
<evidence type="ECO:0000313" key="7">
    <source>
        <dbReference type="EMBL" id="MDF3839171.1"/>
    </source>
</evidence>
<reference evidence="7 8" key="1">
    <citation type="submission" date="2023-03" db="EMBL/GenBank/DDBJ databases">
        <title>Draft assemblies of triclosan tolerant bacteria isolated from returned activated sludge.</title>
        <authorList>
            <person name="Van Hamelsveld S."/>
        </authorList>
    </citation>
    <scope>NUCLEOTIDE SEQUENCE [LARGE SCALE GENOMIC DNA]</scope>
    <source>
        <strain evidence="7 8">GW210010_S58</strain>
    </source>
</reference>
<dbReference type="InterPro" id="IPR013325">
    <property type="entry name" value="RNA_pol_sigma_r2"/>
</dbReference>
<evidence type="ECO:0000256" key="4">
    <source>
        <dbReference type="ARBA" id="ARBA00023163"/>
    </source>
</evidence>
<proteinExistence type="inferred from homology"/>
<dbReference type="Pfam" id="PF08281">
    <property type="entry name" value="Sigma70_r4_2"/>
    <property type="match status" value="1"/>
</dbReference>
<dbReference type="InterPro" id="IPR039425">
    <property type="entry name" value="RNA_pol_sigma-70-like"/>
</dbReference>